<keyword evidence="2" id="KW-1185">Reference proteome</keyword>
<dbReference type="Proteomes" id="UP001294412">
    <property type="component" value="Unassembled WGS sequence"/>
</dbReference>
<gene>
    <name evidence="1" type="ORF">U0C82_13280</name>
</gene>
<dbReference type="EMBL" id="JAXLPB010000004">
    <property type="protein sequence ID" value="MDY8110113.1"/>
    <property type="molecule type" value="Genomic_DNA"/>
</dbReference>
<protein>
    <submittedName>
        <fullName evidence="1">Uncharacterized protein</fullName>
    </submittedName>
</protein>
<organism evidence="1 2">
    <name type="scientific">Fulvimarina uroteuthidis</name>
    <dbReference type="NCBI Taxonomy" id="3098149"/>
    <lineage>
        <taxon>Bacteria</taxon>
        <taxon>Pseudomonadati</taxon>
        <taxon>Pseudomonadota</taxon>
        <taxon>Alphaproteobacteria</taxon>
        <taxon>Hyphomicrobiales</taxon>
        <taxon>Aurantimonadaceae</taxon>
        <taxon>Fulvimarina</taxon>
    </lineage>
</organism>
<evidence type="ECO:0000313" key="1">
    <source>
        <dbReference type="EMBL" id="MDY8110113.1"/>
    </source>
</evidence>
<evidence type="ECO:0000313" key="2">
    <source>
        <dbReference type="Proteomes" id="UP001294412"/>
    </source>
</evidence>
<comment type="caution">
    <text evidence="1">The sequence shown here is derived from an EMBL/GenBank/DDBJ whole genome shotgun (WGS) entry which is preliminary data.</text>
</comment>
<sequence>MAPKTHCYVTLSSDGAPTAEACETGPRLVVRPITPTNSAFYVPPYVLGALQYEGFLGEPNLEAVPSQAAAAPVLDGQGFDASRFASAYRDNPTGAPDGATVPNAMAGEAEGGASGTIVESGAEAEPVPSVRHQAEQRILVPGGASRLKPAHRIDDQVEYERPPTLGFKAYPISIDLLL</sequence>
<name>A0ABU5I423_9HYPH</name>
<reference evidence="1 2" key="1">
    <citation type="submission" date="2023-12" db="EMBL/GenBank/DDBJ databases">
        <title>Description of Novel Strain Fulvimarina sp. 2208YS6-2-32 isolated from Uroteuthis (Photololigo) edulis.</title>
        <authorList>
            <person name="Park J.-S."/>
        </authorList>
    </citation>
    <scope>NUCLEOTIDE SEQUENCE [LARGE SCALE GENOMIC DNA]</scope>
    <source>
        <strain evidence="1 2">2208YS6-2-32</strain>
    </source>
</reference>
<accession>A0ABU5I423</accession>
<proteinExistence type="predicted"/>